<accession>A0ABU8DX42</accession>
<proteinExistence type="predicted"/>
<feature type="transmembrane region" description="Helical" evidence="1">
    <location>
        <begin position="205"/>
        <end position="226"/>
    </location>
</feature>
<feature type="transmembrane region" description="Helical" evidence="1">
    <location>
        <begin position="155"/>
        <end position="173"/>
    </location>
</feature>
<dbReference type="Proteomes" id="UP001361570">
    <property type="component" value="Unassembled WGS sequence"/>
</dbReference>
<dbReference type="RefSeq" id="WP_336404728.1">
    <property type="nucleotide sequence ID" value="NZ_JBAPLU010000012.1"/>
</dbReference>
<evidence type="ECO:0000313" key="3">
    <source>
        <dbReference type="EMBL" id="MEI4272599.1"/>
    </source>
</evidence>
<evidence type="ECO:0000259" key="2">
    <source>
        <dbReference type="Pfam" id="PF06724"/>
    </source>
</evidence>
<name>A0ABU8DX42_9ACTN</name>
<keyword evidence="1" id="KW-0812">Transmembrane</keyword>
<keyword evidence="1" id="KW-1133">Transmembrane helix</keyword>
<dbReference type="Pfam" id="PF06724">
    <property type="entry name" value="DUF1206"/>
    <property type="match status" value="3"/>
</dbReference>
<keyword evidence="1" id="KW-0472">Membrane</keyword>
<feature type="domain" description="DUF1206" evidence="2">
    <location>
        <begin position="111"/>
        <end position="177"/>
    </location>
</feature>
<feature type="domain" description="DUF1206" evidence="2">
    <location>
        <begin position="22"/>
        <end position="86"/>
    </location>
</feature>
<organism evidence="3 4">
    <name type="scientific">Klenkia sesuvii</name>
    <dbReference type="NCBI Taxonomy" id="3103137"/>
    <lineage>
        <taxon>Bacteria</taxon>
        <taxon>Bacillati</taxon>
        <taxon>Actinomycetota</taxon>
        <taxon>Actinomycetes</taxon>
        <taxon>Geodermatophilales</taxon>
        <taxon>Geodermatophilaceae</taxon>
        <taxon>Klenkia</taxon>
    </lineage>
</organism>
<keyword evidence="4" id="KW-1185">Reference proteome</keyword>
<reference evidence="3 4" key="1">
    <citation type="submission" date="2024-03" db="EMBL/GenBank/DDBJ databases">
        <title>Draft genome sequence of Klenkia sp. LSe6-5.</title>
        <authorList>
            <person name="Duangmal K."/>
            <person name="Chantavorakit T."/>
        </authorList>
    </citation>
    <scope>NUCLEOTIDE SEQUENCE [LARGE SCALE GENOMIC DNA]</scope>
    <source>
        <strain evidence="3 4">LSe6-5</strain>
    </source>
</reference>
<dbReference type="EMBL" id="JBAPLU010000012">
    <property type="protein sequence ID" value="MEI4272599.1"/>
    <property type="molecule type" value="Genomic_DNA"/>
</dbReference>
<protein>
    <submittedName>
        <fullName evidence="3">DUF1206 domain-containing protein</fullName>
    </submittedName>
</protein>
<comment type="caution">
    <text evidence="3">The sequence shown here is derived from an EMBL/GenBank/DDBJ whole genome shotgun (WGS) entry which is preliminary data.</text>
</comment>
<feature type="transmembrane region" description="Helical" evidence="1">
    <location>
        <begin position="246"/>
        <end position="267"/>
    </location>
</feature>
<feature type="transmembrane region" description="Helical" evidence="1">
    <location>
        <begin position="19"/>
        <end position="39"/>
    </location>
</feature>
<sequence>MTAQQTADRIGRSQALERLARVGLVAYGVVHLLIAWIALQLAWGGSSESADQSGALQTLAEEPFGSPLLWVVGLGLIALALWQLADVLRYTGALSGSGDERKKAAAKVGKCVAKAVVYAFLAYSALKYAVGAGSSSSDQQQQTTSGVLGWPGGRFLVGIAALVVLGVGGYHVVKGVTKKFLEQIDTSEASPTQVRVITRLGQVGYVAKGAALVVVGGLVGYAALTFDPSKSSGLDGAMHTILQAPAGQWLLSLVALGIAAYGVFCFFRARYPQRT</sequence>
<feature type="transmembrane region" description="Helical" evidence="1">
    <location>
        <begin position="68"/>
        <end position="90"/>
    </location>
</feature>
<gene>
    <name evidence="3" type="ORF">TEK04_12785</name>
</gene>
<dbReference type="InterPro" id="IPR009597">
    <property type="entry name" value="DUF1206"/>
</dbReference>
<feature type="domain" description="DUF1206" evidence="2">
    <location>
        <begin position="203"/>
        <end position="271"/>
    </location>
</feature>
<evidence type="ECO:0000256" key="1">
    <source>
        <dbReference type="SAM" id="Phobius"/>
    </source>
</evidence>
<feature type="transmembrane region" description="Helical" evidence="1">
    <location>
        <begin position="111"/>
        <end position="130"/>
    </location>
</feature>
<evidence type="ECO:0000313" key="4">
    <source>
        <dbReference type="Proteomes" id="UP001361570"/>
    </source>
</evidence>